<keyword evidence="9" id="KW-1185">Reference proteome</keyword>
<keyword evidence="2 6" id="KW-1003">Cell membrane</keyword>
<sequence>MQETRVRWIMGLAGAVVIAALGAWIWLAWDREFFLAWKREAGSGPFFIALAIMPMFGFPTTPFFLMAGATFGVVVGLAGSALSLAVNLALCYWIARSGLRRVLEAWLARTRYELPEVTPGREFQFTLLVKMTPGIPTFIKNYLLGLSGVPFTIYFAVSFTVTLAYAAAFIVLGESMSTHDLGWGAWALAALALLGLALWWFRRRRHR</sequence>
<comment type="similarity">
    <text evidence="6">Belongs to the TVP38/TMEM64 family.</text>
</comment>
<reference evidence="8 9" key="1">
    <citation type="submission" date="2023-03" db="EMBL/GenBank/DDBJ databases">
        <authorList>
            <person name="Pearce D."/>
        </authorList>
    </citation>
    <scope>NUCLEOTIDE SEQUENCE [LARGE SCALE GENOMIC DNA]</scope>
    <source>
        <strain evidence="8">Msz</strain>
    </source>
</reference>
<evidence type="ECO:0000256" key="1">
    <source>
        <dbReference type="ARBA" id="ARBA00004651"/>
    </source>
</evidence>
<feature type="transmembrane region" description="Helical" evidence="6">
    <location>
        <begin position="151"/>
        <end position="171"/>
    </location>
</feature>
<dbReference type="RefSeq" id="WP_162144286.1">
    <property type="nucleotide sequence ID" value="NZ_OX458333.1"/>
</dbReference>
<dbReference type="Pfam" id="PF09335">
    <property type="entry name" value="VTT_dom"/>
    <property type="match status" value="1"/>
</dbReference>
<protein>
    <recommendedName>
        <fullName evidence="6">TVP38/TMEM64 family membrane protein</fullName>
    </recommendedName>
</protein>
<keyword evidence="3 6" id="KW-0812">Transmembrane</keyword>
<keyword evidence="5 6" id="KW-0472">Membrane</keyword>
<accession>A0ABM9I0J7</accession>
<dbReference type="PANTHER" id="PTHR12677:SF59">
    <property type="entry name" value="GOLGI APPARATUS MEMBRANE PROTEIN TVP38-RELATED"/>
    <property type="match status" value="1"/>
</dbReference>
<dbReference type="Proteomes" id="UP001162030">
    <property type="component" value="Chromosome"/>
</dbReference>
<name>A0ABM9I0J7_9GAMM</name>
<evidence type="ECO:0000256" key="4">
    <source>
        <dbReference type="ARBA" id="ARBA00022989"/>
    </source>
</evidence>
<gene>
    <name evidence="8" type="ORF">MSZNOR_1774</name>
</gene>
<evidence type="ECO:0000256" key="2">
    <source>
        <dbReference type="ARBA" id="ARBA00022475"/>
    </source>
</evidence>
<evidence type="ECO:0000259" key="7">
    <source>
        <dbReference type="Pfam" id="PF09335"/>
    </source>
</evidence>
<evidence type="ECO:0000313" key="8">
    <source>
        <dbReference type="EMBL" id="CAI8810740.1"/>
    </source>
</evidence>
<evidence type="ECO:0000256" key="6">
    <source>
        <dbReference type="RuleBase" id="RU366058"/>
    </source>
</evidence>
<dbReference type="EMBL" id="OX458333">
    <property type="protein sequence ID" value="CAI8810740.1"/>
    <property type="molecule type" value="Genomic_DNA"/>
</dbReference>
<feature type="transmembrane region" description="Helical" evidence="6">
    <location>
        <begin position="41"/>
        <end position="58"/>
    </location>
</feature>
<feature type="domain" description="VTT" evidence="7">
    <location>
        <begin position="58"/>
        <end position="174"/>
    </location>
</feature>
<evidence type="ECO:0000256" key="5">
    <source>
        <dbReference type="ARBA" id="ARBA00023136"/>
    </source>
</evidence>
<evidence type="ECO:0000256" key="3">
    <source>
        <dbReference type="ARBA" id="ARBA00022692"/>
    </source>
</evidence>
<feature type="transmembrane region" description="Helical" evidence="6">
    <location>
        <begin position="6"/>
        <end position="29"/>
    </location>
</feature>
<organism evidence="8 9">
    <name type="scientific">Methylocaldum szegediense</name>
    <dbReference type="NCBI Taxonomy" id="73780"/>
    <lineage>
        <taxon>Bacteria</taxon>
        <taxon>Pseudomonadati</taxon>
        <taxon>Pseudomonadota</taxon>
        <taxon>Gammaproteobacteria</taxon>
        <taxon>Methylococcales</taxon>
        <taxon>Methylococcaceae</taxon>
        <taxon>Methylocaldum</taxon>
    </lineage>
</organism>
<keyword evidence="4 6" id="KW-1133">Transmembrane helix</keyword>
<dbReference type="InterPro" id="IPR032816">
    <property type="entry name" value="VTT_dom"/>
</dbReference>
<evidence type="ECO:0000313" key="9">
    <source>
        <dbReference type="Proteomes" id="UP001162030"/>
    </source>
</evidence>
<comment type="subcellular location">
    <subcellularLocation>
        <location evidence="1 6">Cell membrane</location>
        <topology evidence="1 6">Multi-pass membrane protein</topology>
    </subcellularLocation>
</comment>
<proteinExistence type="inferred from homology"/>
<dbReference type="InterPro" id="IPR015414">
    <property type="entry name" value="TMEM64"/>
</dbReference>
<dbReference type="PANTHER" id="PTHR12677">
    <property type="entry name" value="GOLGI APPARATUS MEMBRANE PROTEIN TVP38-RELATED"/>
    <property type="match status" value="1"/>
</dbReference>
<feature type="transmembrane region" description="Helical" evidence="6">
    <location>
        <begin position="64"/>
        <end position="95"/>
    </location>
</feature>
<feature type="transmembrane region" description="Helical" evidence="6">
    <location>
        <begin position="183"/>
        <end position="201"/>
    </location>
</feature>